<protein>
    <submittedName>
        <fullName evidence="1">Uncharacterized protein</fullName>
    </submittedName>
</protein>
<dbReference type="AlphaFoldDB" id="A0A1H3FEN1"/>
<evidence type="ECO:0000313" key="2">
    <source>
        <dbReference type="Proteomes" id="UP000199286"/>
    </source>
</evidence>
<reference evidence="1 2" key="1">
    <citation type="submission" date="2016-10" db="EMBL/GenBank/DDBJ databases">
        <authorList>
            <person name="de Groot N.N."/>
        </authorList>
    </citation>
    <scope>NUCLEOTIDE SEQUENCE [LARGE SCALE GENOMIC DNA]</scope>
    <source>
        <strain evidence="1 2">DSM 26880</strain>
    </source>
</reference>
<sequence>MLWPLMLFATLSACDAAGPGFRGGEAVTREVEGSRFTLRFRGPLAEAVRTSPEWLPAFDATARRAALAAQAERPGCRVAWVQGDPAMMLVGLACGERPAPAIPARSRVLLCELIDWRTIGDWTAGALDCARF</sequence>
<accession>A0A1H3FEN1</accession>
<organism evidence="1 2">
    <name type="scientific">Citreimonas salinaria</name>
    <dbReference type="NCBI Taxonomy" id="321339"/>
    <lineage>
        <taxon>Bacteria</taxon>
        <taxon>Pseudomonadati</taxon>
        <taxon>Pseudomonadota</taxon>
        <taxon>Alphaproteobacteria</taxon>
        <taxon>Rhodobacterales</taxon>
        <taxon>Roseobacteraceae</taxon>
        <taxon>Citreimonas</taxon>
    </lineage>
</organism>
<keyword evidence="2" id="KW-1185">Reference proteome</keyword>
<dbReference type="RefSeq" id="WP_245710741.1">
    <property type="nucleotide sequence ID" value="NZ_FNPF01000001.1"/>
</dbReference>
<name>A0A1H3FEN1_9RHOB</name>
<evidence type="ECO:0000313" key="1">
    <source>
        <dbReference type="EMBL" id="SDX89553.1"/>
    </source>
</evidence>
<gene>
    <name evidence="1" type="ORF">SAMN05444340_101390</name>
</gene>
<proteinExistence type="predicted"/>
<dbReference type="Proteomes" id="UP000199286">
    <property type="component" value="Unassembled WGS sequence"/>
</dbReference>
<dbReference type="EMBL" id="FNPF01000001">
    <property type="protein sequence ID" value="SDX89553.1"/>
    <property type="molecule type" value="Genomic_DNA"/>
</dbReference>